<evidence type="ECO:0000259" key="6">
    <source>
        <dbReference type="PROSITE" id="PS50255"/>
    </source>
</evidence>
<dbReference type="GO" id="GO:0020037">
    <property type="term" value="F:heme binding"/>
    <property type="evidence" value="ECO:0007669"/>
    <property type="project" value="UniProtKB-UniRule"/>
</dbReference>
<organism evidence="7 8">
    <name type="scientific">Adiantum capillus-veneris</name>
    <name type="common">Maidenhair fern</name>
    <dbReference type="NCBI Taxonomy" id="13818"/>
    <lineage>
        <taxon>Eukaryota</taxon>
        <taxon>Viridiplantae</taxon>
        <taxon>Streptophyta</taxon>
        <taxon>Embryophyta</taxon>
        <taxon>Tracheophyta</taxon>
        <taxon>Polypodiopsida</taxon>
        <taxon>Polypodiidae</taxon>
        <taxon>Polypodiales</taxon>
        <taxon>Pteridineae</taxon>
        <taxon>Pteridaceae</taxon>
        <taxon>Vittarioideae</taxon>
        <taxon>Adiantum</taxon>
    </lineage>
</organism>
<dbReference type="Gene3D" id="3.10.120.10">
    <property type="entry name" value="Cytochrome b5-like heme/steroid binding domain"/>
    <property type="match status" value="1"/>
</dbReference>
<evidence type="ECO:0000256" key="2">
    <source>
        <dbReference type="ARBA" id="ARBA00022723"/>
    </source>
</evidence>
<dbReference type="InterPro" id="IPR018506">
    <property type="entry name" value="Cyt_B5_heme-BS"/>
</dbReference>
<keyword evidence="8" id="KW-1185">Reference proteome</keyword>
<dbReference type="Pfam" id="PF00173">
    <property type="entry name" value="Cyt-b5"/>
    <property type="match status" value="1"/>
</dbReference>
<evidence type="ECO:0000256" key="1">
    <source>
        <dbReference type="ARBA" id="ARBA00022617"/>
    </source>
</evidence>
<name>A0A9D4VDR9_ADICA</name>
<proteinExistence type="inferred from homology"/>
<dbReference type="InterPro" id="IPR051872">
    <property type="entry name" value="Cytochrome_b5/Flavoprotein_Rdt"/>
</dbReference>
<dbReference type="Proteomes" id="UP000886520">
    <property type="component" value="Chromosome 1"/>
</dbReference>
<evidence type="ECO:0000256" key="5">
    <source>
        <dbReference type="SAM" id="MobiDB-lite"/>
    </source>
</evidence>
<evidence type="ECO:0000256" key="4">
    <source>
        <dbReference type="RuleBase" id="RU362121"/>
    </source>
</evidence>
<comment type="caution">
    <text evidence="7">The sequence shown here is derived from an EMBL/GenBank/DDBJ whole genome shotgun (WGS) entry which is preliminary data.</text>
</comment>
<dbReference type="InterPro" id="IPR001199">
    <property type="entry name" value="Cyt_B5-like_heme/steroid-bd"/>
</dbReference>
<dbReference type="SMART" id="SM01117">
    <property type="entry name" value="Cyt-b5"/>
    <property type="match status" value="1"/>
</dbReference>
<dbReference type="PANTHER" id="PTHR46237">
    <property type="entry name" value="CYTOCHROME B5 REDUCTASE 4 FAMILY MEMBER"/>
    <property type="match status" value="1"/>
</dbReference>
<dbReference type="PANTHER" id="PTHR46237:SF1">
    <property type="entry name" value="CYTOCHROME B5 REDUCTASE 4"/>
    <property type="match status" value="1"/>
</dbReference>
<keyword evidence="1 4" id="KW-0349">Heme</keyword>
<dbReference type="EMBL" id="JABFUD020000001">
    <property type="protein sequence ID" value="KAI5084509.1"/>
    <property type="molecule type" value="Genomic_DNA"/>
</dbReference>
<dbReference type="PROSITE" id="PS00191">
    <property type="entry name" value="CYTOCHROME_B5_1"/>
    <property type="match status" value="1"/>
</dbReference>
<dbReference type="OrthoDB" id="432299at2759"/>
<keyword evidence="2 4" id="KW-0479">Metal-binding</keyword>
<evidence type="ECO:0000256" key="3">
    <source>
        <dbReference type="ARBA" id="ARBA00023004"/>
    </source>
</evidence>
<dbReference type="AlphaFoldDB" id="A0A9D4VDR9"/>
<reference evidence="7" key="1">
    <citation type="submission" date="2021-01" db="EMBL/GenBank/DDBJ databases">
        <title>Adiantum capillus-veneris genome.</title>
        <authorList>
            <person name="Fang Y."/>
            <person name="Liao Q."/>
        </authorList>
    </citation>
    <scope>NUCLEOTIDE SEQUENCE</scope>
    <source>
        <strain evidence="7">H3</strain>
        <tissue evidence="7">Leaf</tissue>
    </source>
</reference>
<gene>
    <name evidence="7" type="ORF">GOP47_0000678</name>
</gene>
<evidence type="ECO:0000313" key="8">
    <source>
        <dbReference type="Proteomes" id="UP000886520"/>
    </source>
</evidence>
<evidence type="ECO:0000313" key="7">
    <source>
        <dbReference type="EMBL" id="KAI5084509.1"/>
    </source>
</evidence>
<dbReference type="GO" id="GO:0004128">
    <property type="term" value="F:cytochrome-b5 reductase activity, acting on NAD(P)H"/>
    <property type="evidence" value="ECO:0007669"/>
    <property type="project" value="TreeGrafter"/>
</dbReference>
<sequence>MDVGKAESFKGRFKLEEALLRKNLEEGATSHRTQNPLRVTLLQAQAEEATGLQKWAMDQPLDFSFHKDNPLAVTDDELESPKPMPKPQVLFHVAAEANVDPVSDANEVAAFPSIAVEVMETLSISPTRSLTSDEEISRQPSTSSALDSSTSGLVVDNSNGSIPKVPKFSDESQTSSPKPKARAKIPLERGFTQVDWLRITRTQTDLAGLKGATNRRLITKAEVKQHRSEDDAWTILKGRVYNITPYLKFHPGGVDMIMKGAGKDCTALFNKYHSWVNAEYLLEKCLVGFLDTES</sequence>
<feature type="domain" description="Cytochrome b5 heme-binding" evidence="6">
    <location>
        <begin position="215"/>
        <end position="291"/>
    </location>
</feature>
<feature type="region of interest" description="Disordered" evidence="5">
    <location>
        <begin position="125"/>
        <end position="183"/>
    </location>
</feature>
<dbReference type="FunFam" id="3.10.120.10:FF:000001">
    <property type="entry name" value="Cytochrome b5 reductase 4"/>
    <property type="match status" value="1"/>
</dbReference>
<feature type="compositionally biased region" description="Low complexity" evidence="5">
    <location>
        <begin position="141"/>
        <end position="151"/>
    </location>
</feature>
<dbReference type="PRINTS" id="PR00363">
    <property type="entry name" value="CYTOCHROMEB5"/>
</dbReference>
<comment type="similarity">
    <text evidence="4">Belongs to the cytochrome b5 family.</text>
</comment>
<protein>
    <recommendedName>
        <fullName evidence="6">Cytochrome b5 heme-binding domain-containing protein</fullName>
    </recommendedName>
</protein>
<accession>A0A9D4VDR9</accession>
<dbReference type="InterPro" id="IPR036400">
    <property type="entry name" value="Cyt_B5-like_heme/steroid_sf"/>
</dbReference>
<keyword evidence="3 4" id="KW-0408">Iron</keyword>
<dbReference type="SUPFAM" id="SSF55856">
    <property type="entry name" value="Cytochrome b5-like heme/steroid binding domain"/>
    <property type="match status" value="1"/>
</dbReference>
<dbReference type="GO" id="GO:0005737">
    <property type="term" value="C:cytoplasm"/>
    <property type="evidence" value="ECO:0007669"/>
    <property type="project" value="TreeGrafter"/>
</dbReference>
<dbReference type="PROSITE" id="PS50255">
    <property type="entry name" value="CYTOCHROME_B5_2"/>
    <property type="match status" value="1"/>
</dbReference>
<dbReference type="GO" id="GO:0046872">
    <property type="term" value="F:metal ion binding"/>
    <property type="evidence" value="ECO:0007669"/>
    <property type="project" value="UniProtKB-UniRule"/>
</dbReference>